<evidence type="ECO:0000256" key="6">
    <source>
        <dbReference type="SAM" id="MobiDB-lite"/>
    </source>
</evidence>
<evidence type="ECO:0000256" key="2">
    <source>
        <dbReference type="ARBA" id="ARBA00023110"/>
    </source>
</evidence>
<feature type="compositionally biased region" description="Low complexity" evidence="6">
    <location>
        <begin position="59"/>
        <end position="70"/>
    </location>
</feature>
<dbReference type="EC" id="5.2.1.8" evidence="5"/>
<name>C4G864_9FIRM</name>
<evidence type="ECO:0000256" key="7">
    <source>
        <dbReference type="SAM" id="Phobius"/>
    </source>
</evidence>
<evidence type="ECO:0000256" key="1">
    <source>
        <dbReference type="ARBA" id="ARBA00000971"/>
    </source>
</evidence>
<accession>C4G864</accession>
<evidence type="ECO:0000313" key="10">
    <source>
        <dbReference type="Proteomes" id="UP000003494"/>
    </source>
</evidence>
<keyword evidence="10" id="KW-1185">Reference proteome</keyword>
<dbReference type="EMBL" id="ACIP02000001">
    <property type="protein sequence ID" value="EEP28793.1"/>
    <property type="molecule type" value="Genomic_DNA"/>
</dbReference>
<feature type="region of interest" description="Disordered" evidence="6">
    <location>
        <begin position="1"/>
        <end position="21"/>
    </location>
</feature>
<keyword evidence="7" id="KW-1133">Transmembrane helix</keyword>
<evidence type="ECO:0000256" key="5">
    <source>
        <dbReference type="RuleBase" id="RU003915"/>
    </source>
</evidence>
<dbReference type="GO" id="GO:0003755">
    <property type="term" value="F:peptidyl-prolyl cis-trans isomerase activity"/>
    <property type="evidence" value="ECO:0007669"/>
    <property type="project" value="UniProtKB-UniRule"/>
</dbReference>
<protein>
    <recommendedName>
        <fullName evidence="5">Peptidyl-prolyl cis-trans isomerase</fullName>
        <ecNumber evidence="5">5.2.1.8</ecNumber>
    </recommendedName>
</protein>
<dbReference type="AlphaFoldDB" id="C4G864"/>
<evidence type="ECO:0000313" key="9">
    <source>
        <dbReference type="EMBL" id="EEP28793.1"/>
    </source>
</evidence>
<evidence type="ECO:0000256" key="3">
    <source>
        <dbReference type="ARBA" id="ARBA00023235"/>
    </source>
</evidence>
<dbReference type="InterPro" id="IPR046357">
    <property type="entry name" value="PPIase_dom_sf"/>
</dbReference>
<keyword evidence="7" id="KW-0812">Transmembrane</keyword>
<dbReference type="STRING" id="626523.GCWU000342_00135"/>
<feature type="compositionally biased region" description="Basic and acidic residues" evidence="6">
    <location>
        <begin position="71"/>
        <end position="85"/>
    </location>
</feature>
<dbReference type="Gene3D" id="3.10.50.40">
    <property type="match status" value="1"/>
</dbReference>
<gene>
    <name evidence="9" type="ORF">GCWU000342_00135</name>
</gene>
<comment type="caution">
    <text evidence="9">The sequence shown here is derived from an EMBL/GenBank/DDBJ whole genome shotgun (WGS) entry which is preliminary data.</text>
</comment>
<dbReference type="SUPFAM" id="SSF54534">
    <property type="entry name" value="FKBP-like"/>
    <property type="match status" value="1"/>
</dbReference>
<dbReference type="RefSeq" id="WP_006905181.1">
    <property type="nucleotide sequence ID" value="NZ_GG665866.1"/>
</dbReference>
<reference evidence="9" key="1">
    <citation type="submission" date="2009-04" db="EMBL/GenBank/DDBJ databases">
        <authorList>
            <person name="Weinstock G."/>
            <person name="Sodergren E."/>
            <person name="Clifton S."/>
            <person name="Fulton L."/>
            <person name="Fulton B."/>
            <person name="Courtney L."/>
            <person name="Fronick C."/>
            <person name="Harrison M."/>
            <person name="Strong C."/>
            <person name="Farmer C."/>
            <person name="Delahaunty K."/>
            <person name="Markovic C."/>
            <person name="Hall O."/>
            <person name="Minx P."/>
            <person name="Tomlinson C."/>
            <person name="Mitreva M."/>
            <person name="Nelson J."/>
            <person name="Hou S."/>
            <person name="Wollam A."/>
            <person name="Pepin K.H."/>
            <person name="Johnson M."/>
            <person name="Bhonagiri V."/>
            <person name="Nash W.E."/>
            <person name="Warren W."/>
            <person name="Chinwalla A."/>
            <person name="Mardis E.R."/>
            <person name="Wilson R.K."/>
        </authorList>
    </citation>
    <scope>NUCLEOTIDE SEQUENCE [LARGE SCALE GENOMIC DNA]</scope>
    <source>
        <strain evidence="9">DSM 14600</strain>
    </source>
</reference>
<feature type="transmembrane region" description="Helical" evidence="7">
    <location>
        <begin position="28"/>
        <end position="46"/>
    </location>
</feature>
<feature type="domain" description="PPIase FKBP-type" evidence="8">
    <location>
        <begin position="108"/>
        <end position="202"/>
    </location>
</feature>
<organism evidence="9 10">
    <name type="scientific">Shuttleworthella satelles DSM 14600</name>
    <dbReference type="NCBI Taxonomy" id="626523"/>
    <lineage>
        <taxon>Bacteria</taxon>
        <taxon>Bacillati</taxon>
        <taxon>Bacillota</taxon>
        <taxon>Clostridia</taxon>
        <taxon>Lachnospirales</taxon>
        <taxon>Lachnospiraceae</taxon>
        <taxon>Shuttleworthella</taxon>
    </lineage>
</organism>
<dbReference type="Proteomes" id="UP000003494">
    <property type="component" value="Unassembled WGS sequence"/>
</dbReference>
<dbReference type="HOGENOM" id="CLU_1459247_0_0_9"/>
<feature type="region of interest" description="Disordered" evidence="6">
    <location>
        <begin position="50"/>
        <end position="104"/>
    </location>
</feature>
<dbReference type="InterPro" id="IPR001179">
    <property type="entry name" value="PPIase_FKBP_dom"/>
</dbReference>
<comment type="similarity">
    <text evidence="5">Belongs to the FKBP-type PPIase family.</text>
</comment>
<dbReference type="eggNOG" id="COG0544">
    <property type="taxonomic scope" value="Bacteria"/>
</dbReference>
<dbReference type="PROSITE" id="PS50059">
    <property type="entry name" value="FKBP_PPIASE"/>
    <property type="match status" value="1"/>
</dbReference>
<comment type="catalytic activity">
    <reaction evidence="1 4 5">
        <text>[protein]-peptidylproline (omega=180) = [protein]-peptidylproline (omega=0)</text>
        <dbReference type="Rhea" id="RHEA:16237"/>
        <dbReference type="Rhea" id="RHEA-COMP:10747"/>
        <dbReference type="Rhea" id="RHEA-COMP:10748"/>
        <dbReference type="ChEBI" id="CHEBI:83833"/>
        <dbReference type="ChEBI" id="CHEBI:83834"/>
        <dbReference type="EC" id="5.2.1.8"/>
    </reaction>
</comment>
<evidence type="ECO:0000259" key="8">
    <source>
        <dbReference type="PROSITE" id="PS50059"/>
    </source>
</evidence>
<evidence type="ECO:0000256" key="4">
    <source>
        <dbReference type="PROSITE-ProRule" id="PRU00277"/>
    </source>
</evidence>
<keyword evidence="7" id="KW-0472">Membrane</keyword>
<dbReference type="Pfam" id="PF00254">
    <property type="entry name" value="FKBP_C"/>
    <property type="match status" value="1"/>
</dbReference>
<sequence length="202" mass="21715">MNPENKRAARERRAAEKEREKKVKTGKLLVLIAVIVLAVVLLLWGLSRSGTSGAGKSGQGSETESQSQDGQNKEQKDSSQTKDQKTSGSDTNQTDSAKTDPGYKAQKGDTAVIHYVGKVGDTAFYGGTGDYDLKLGSGSFISGFEDQVIGHKKGETFDVHVTFPANYRSSYAMKQDGQADTSRPITLAGTEATFTVTIQEIK</sequence>
<proteinExistence type="inferred from homology"/>
<keyword evidence="3 4" id="KW-0413">Isomerase</keyword>
<feature type="compositionally biased region" description="Polar residues" evidence="6">
    <location>
        <begin position="86"/>
        <end position="96"/>
    </location>
</feature>
<keyword evidence="2 4" id="KW-0697">Rotamase</keyword>